<dbReference type="Proteomes" id="UP000199698">
    <property type="component" value="Unassembled WGS sequence"/>
</dbReference>
<accession>A0A1C4BYI5</accession>
<dbReference type="STRING" id="1798183.GA0061080_102646"/>
<organism evidence="1 2">
    <name type="scientific">Gilliamella intestini</name>
    <dbReference type="NCBI Taxonomy" id="1798183"/>
    <lineage>
        <taxon>Bacteria</taxon>
        <taxon>Pseudomonadati</taxon>
        <taxon>Pseudomonadota</taxon>
        <taxon>Gammaproteobacteria</taxon>
        <taxon>Orbales</taxon>
        <taxon>Orbaceae</taxon>
        <taxon>Gilliamella</taxon>
    </lineage>
</organism>
<evidence type="ECO:0000313" key="2">
    <source>
        <dbReference type="Proteomes" id="UP000199698"/>
    </source>
</evidence>
<keyword evidence="2" id="KW-1185">Reference proteome</keyword>
<dbReference type="RefSeq" id="WP_065590902.1">
    <property type="nucleotide sequence ID" value="NZ_FMBA01000026.1"/>
</dbReference>
<sequence length="131" mass="14699">MSLTKMIINSELNEVAANAVRQQFILFAKKHNPSADFSVTNDSNLLNNFSNEDIRNQFSSFIAGALLNQSALAANAFGIIADEVHTALDSWDEERLGMANEMLFFINDLYIKYFGVGFMKIVEKKPSELNK</sequence>
<dbReference type="EMBL" id="FMBA01000026">
    <property type="protein sequence ID" value="SCC11905.1"/>
    <property type="molecule type" value="Genomic_DNA"/>
</dbReference>
<evidence type="ECO:0000313" key="1">
    <source>
        <dbReference type="EMBL" id="SCC11905.1"/>
    </source>
</evidence>
<dbReference type="AlphaFoldDB" id="A0A1C4BYI5"/>
<proteinExistence type="predicted"/>
<reference evidence="2" key="1">
    <citation type="submission" date="2016-08" db="EMBL/GenBank/DDBJ databases">
        <authorList>
            <person name="Varghese N."/>
            <person name="Submissions Spin"/>
        </authorList>
    </citation>
    <scope>NUCLEOTIDE SEQUENCE [LARGE SCALE GENOMIC DNA]</scope>
    <source>
        <strain evidence="2">R-53144</strain>
    </source>
</reference>
<dbReference type="OrthoDB" id="9805918at2"/>
<protein>
    <submittedName>
        <fullName evidence="1">Uncharacterized protein</fullName>
    </submittedName>
</protein>
<gene>
    <name evidence="1" type="ORF">GA0061080_102646</name>
</gene>
<name>A0A1C4BYI5_9GAMM</name>